<evidence type="ECO:0000256" key="1">
    <source>
        <dbReference type="SAM" id="MobiDB-lite"/>
    </source>
</evidence>
<name>A0AAV2M3F7_KNICA</name>
<feature type="region of interest" description="Disordered" evidence="1">
    <location>
        <begin position="48"/>
        <end position="79"/>
    </location>
</feature>
<evidence type="ECO:0000313" key="2">
    <source>
        <dbReference type="EMBL" id="CAL1607806.1"/>
    </source>
</evidence>
<feature type="region of interest" description="Disordered" evidence="1">
    <location>
        <begin position="11"/>
        <end position="32"/>
    </location>
</feature>
<gene>
    <name evidence="2" type="ORF">KC01_LOCUS34824</name>
</gene>
<reference evidence="2 3" key="1">
    <citation type="submission" date="2024-04" db="EMBL/GenBank/DDBJ databases">
        <authorList>
            <person name="Waldvogel A.-M."/>
            <person name="Schoenle A."/>
        </authorList>
    </citation>
    <scope>NUCLEOTIDE SEQUENCE [LARGE SCALE GENOMIC DNA]</scope>
</reference>
<protein>
    <submittedName>
        <fullName evidence="2">Uncharacterized protein</fullName>
    </submittedName>
</protein>
<organism evidence="2 3">
    <name type="scientific">Knipowitschia caucasica</name>
    <name type="common">Caucasian dwarf goby</name>
    <name type="synonym">Pomatoschistus caucasicus</name>
    <dbReference type="NCBI Taxonomy" id="637954"/>
    <lineage>
        <taxon>Eukaryota</taxon>
        <taxon>Metazoa</taxon>
        <taxon>Chordata</taxon>
        <taxon>Craniata</taxon>
        <taxon>Vertebrata</taxon>
        <taxon>Euteleostomi</taxon>
        <taxon>Actinopterygii</taxon>
        <taxon>Neopterygii</taxon>
        <taxon>Teleostei</taxon>
        <taxon>Neoteleostei</taxon>
        <taxon>Acanthomorphata</taxon>
        <taxon>Gobiaria</taxon>
        <taxon>Gobiiformes</taxon>
        <taxon>Gobioidei</taxon>
        <taxon>Gobiidae</taxon>
        <taxon>Gobiinae</taxon>
        <taxon>Knipowitschia</taxon>
    </lineage>
</organism>
<evidence type="ECO:0000313" key="3">
    <source>
        <dbReference type="Proteomes" id="UP001497482"/>
    </source>
</evidence>
<accession>A0AAV2M3F7</accession>
<sequence>MCVPECLQRAVEGKAASDEDEDHRDTAEEKGRHLLDTKRHCTRTHSCGKGCPDRARHRGTSLNQDNTEAKAPDKTPQSVDRLQRMSSLEEKLRDALSLLLQLRKKNVSSRALGRIVLDTLDLCCRSGDGPPQVLHVAEALCARLSTSELFTDREGDSETEKRLPLVARQSNSTSSLLISC</sequence>
<dbReference type="AlphaFoldDB" id="A0AAV2M3F7"/>
<proteinExistence type="predicted"/>
<dbReference type="EMBL" id="OZ035828">
    <property type="protein sequence ID" value="CAL1607806.1"/>
    <property type="molecule type" value="Genomic_DNA"/>
</dbReference>
<dbReference type="Proteomes" id="UP001497482">
    <property type="component" value="Chromosome 6"/>
</dbReference>
<dbReference type="InterPro" id="IPR031601">
    <property type="entry name" value="CCD48"/>
</dbReference>
<dbReference type="Pfam" id="PF15799">
    <property type="entry name" value="CCD48"/>
    <property type="match status" value="1"/>
</dbReference>
<keyword evidence="3" id="KW-1185">Reference proteome</keyword>